<dbReference type="RefSeq" id="WP_219354730.1">
    <property type="nucleotide sequence ID" value="NZ_CP080034.1"/>
</dbReference>
<reference evidence="3 4" key="1">
    <citation type="submission" date="2021-07" db="EMBL/GenBank/DDBJ databases">
        <title>Isolation and characterization of bacteria from a gold mining with a capacity of golden bioaccumulation.</title>
        <authorList>
            <person name="Yang X.J."/>
        </authorList>
    </citation>
    <scope>NUCLEOTIDE SEQUENCE [LARGE SCALE GENOMIC DNA]</scope>
    <source>
        <strain evidence="3 4">Au29</strain>
    </source>
</reference>
<feature type="region of interest" description="Disordered" evidence="1">
    <location>
        <begin position="23"/>
        <end position="77"/>
    </location>
</feature>
<dbReference type="Proteomes" id="UP000824334">
    <property type="component" value="Chromosome"/>
</dbReference>
<organism evidence="3 4">
    <name type="scientific">Brevundimonas nasdae</name>
    <dbReference type="NCBI Taxonomy" id="172043"/>
    <lineage>
        <taxon>Bacteria</taxon>
        <taxon>Pseudomonadati</taxon>
        <taxon>Pseudomonadota</taxon>
        <taxon>Alphaproteobacteria</taxon>
        <taxon>Caulobacterales</taxon>
        <taxon>Caulobacteraceae</taxon>
        <taxon>Brevundimonas</taxon>
    </lineage>
</organism>
<evidence type="ECO:0000256" key="2">
    <source>
        <dbReference type="SAM" id="SignalP"/>
    </source>
</evidence>
<evidence type="ECO:0000313" key="3">
    <source>
        <dbReference type="EMBL" id="QYC09080.1"/>
    </source>
</evidence>
<feature type="compositionally biased region" description="Low complexity" evidence="1">
    <location>
        <begin position="23"/>
        <end position="55"/>
    </location>
</feature>
<name>A0ABX8TD41_9CAUL</name>
<accession>A0ABX8TD41</accession>
<feature type="signal peptide" evidence="2">
    <location>
        <begin position="1"/>
        <end position="25"/>
    </location>
</feature>
<evidence type="ECO:0000313" key="4">
    <source>
        <dbReference type="Proteomes" id="UP000824334"/>
    </source>
</evidence>
<protein>
    <submittedName>
        <fullName evidence="3">Uncharacterized protein</fullName>
    </submittedName>
</protein>
<dbReference type="GeneID" id="94375719"/>
<proteinExistence type="predicted"/>
<sequence>MKSFRTAAALSAVALVGLTSGAAFAGTTPAPATTPARPSATAPAAPAASAAGAPAHRARGHQTAPSTAPAQTPAPKK</sequence>
<keyword evidence="2" id="KW-0732">Signal</keyword>
<feature type="compositionally biased region" description="Low complexity" evidence="1">
    <location>
        <begin position="62"/>
        <end position="77"/>
    </location>
</feature>
<gene>
    <name evidence="3" type="ORF">KWG56_10590</name>
</gene>
<feature type="chain" id="PRO_5045226866" evidence="2">
    <location>
        <begin position="26"/>
        <end position="77"/>
    </location>
</feature>
<keyword evidence="4" id="KW-1185">Reference proteome</keyword>
<evidence type="ECO:0000256" key="1">
    <source>
        <dbReference type="SAM" id="MobiDB-lite"/>
    </source>
</evidence>
<dbReference type="EMBL" id="CP080034">
    <property type="protein sequence ID" value="QYC09080.1"/>
    <property type="molecule type" value="Genomic_DNA"/>
</dbReference>